<evidence type="ECO:0000256" key="1">
    <source>
        <dbReference type="SAM" id="MobiDB-lite"/>
    </source>
</evidence>
<feature type="region of interest" description="Disordered" evidence="1">
    <location>
        <begin position="13"/>
        <end position="79"/>
    </location>
</feature>
<keyword evidence="3" id="KW-1185">Reference proteome</keyword>
<reference evidence="2" key="1">
    <citation type="submission" date="2022-08" db="EMBL/GenBank/DDBJ databases">
        <authorList>
            <person name="Marques A."/>
        </authorList>
    </citation>
    <scope>NUCLEOTIDE SEQUENCE</scope>
    <source>
        <strain evidence="2">RhyPub2mFocal</strain>
        <tissue evidence="2">Leaves</tissue>
    </source>
</reference>
<proteinExistence type="predicted"/>
<dbReference type="Proteomes" id="UP001140206">
    <property type="component" value="Chromosome 5"/>
</dbReference>
<evidence type="ECO:0000313" key="2">
    <source>
        <dbReference type="EMBL" id="KAJ4752805.1"/>
    </source>
</evidence>
<dbReference type="PANTHER" id="PTHR34464:SF3">
    <property type="entry name" value="OS09G0376300 PROTEIN"/>
    <property type="match status" value="1"/>
</dbReference>
<organism evidence="2 3">
    <name type="scientific">Rhynchospora pubera</name>
    <dbReference type="NCBI Taxonomy" id="906938"/>
    <lineage>
        <taxon>Eukaryota</taxon>
        <taxon>Viridiplantae</taxon>
        <taxon>Streptophyta</taxon>
        <taxon>Embryophyta</taxon>
        <taxon>Tracheophyta</taxon>
        <taxon>Spermatophyta</taxon>
        <taxon>Magnoliopsida</taxon>
        <taxon>Liliopsida</taxon>
        <taxon>Poales</taxon>
        <taxon>Cyperaceae</taxon>
        <taxon>Cyperoideae</taxon>
        <taxon>Rhynchosporeae</taxon>
        <taxon>Rhynchospora</taxon>
    </lineage>
</organism>
<gene>
    <name evidence="2" type="ORF">LUZ62_087210</name>
</gene>
<dbReference type="PANTHER" id="PTHR34464">
    <property type="entry name" value="OS09G0376300 PROTEIN"/>
    <property type="match status" value="1"/>
</dbReference>
<evidence type="ECO:0000313" key="3">
    <source>
        <dbReference type="Proteomes" id="UP001140206"/>
    </source>
</evidence>
<feature type="compositionally biased region" description="Basic residues" evidence="1">
    <location>
        <begin position="21"/>
        <end position="30"/>
    </location>
</feature>
<protein>
    <submittedName>
        <fullName evidence="2">Uncharacterized protein</fullName>
    </submittedName>
</protein>
<dbReference type="AlphaFoldDB" id="A0AAV8CD91"/>
<name>A0AAV8CD91_9POAL</name>
<accession>A0AAV8CD91</accession>
<comment type="caution">
    <text evidence="2">The sequence shown here is derived from an EMBL/GenBank/DDBJ whole genome shotgun (WGS) entry which is preliminary data.</text>
</comment>
<feature type="compositionally biased region" description="Basic and acidic residues" evidence="1">
    <location>
        <begin position="54"/>
        <end position="63"/>
    </location>
</feature>
<dbReference type="EMBL" id="JAMFTS010000005">
    <property type="protein sequence ID" value="KAJ4752805.1"/>
    <property type="molecule type" value="Genomic_DNA"/>
</dbReference>
<sequence length="184" mass="20622">MAIAVTRFSHWLLGGPDQNRKTRTKSKSKTKSTDFSSGFHDSEPIKLNFSHPTRPRDKDQERTRKSRRHHDHDKKNIIDKEHDMVIVPSDGSGSESDSSDWSIGWLEPHPHDFCNNSGAESADSFAVLVPCYGHGRAQDPLLLAGHGTNVGFGFGVRIPIREGFSESNEFLQQWLSSLPSELPM</sequence>